<dbReference type="SMART" id="SM00595">
    <property type="entry name" value="MADF"/>
    <property type="match status" value="1"/>
</dbReference>
<dbReference type="GO" id="GO:0003677">
    <property type="term" value="F:DNA binding"/>
    <property type="evidence" value="ECO:0007669"/>
    <property type="project" value="UniProtKB-KW"/>
</dbReference>
<feature type="compositionally biased region" description="Pro residues" evidence="1">
    <location>
        <begin position="14"/>
        <end position="25"/>
    </location>
</feature>
<feature type="compositionally biased region" description="Low complexity" evidence="1">
    <location>
        <begin position="1"/>
        <end position="13"/>
    </location>
</feature>
<dbReference type="Proteomes" id="UP001370490">
    <property type="component" value="Unassembled WGS sequence"/>
</dbReference>
<sequence>MNTTAPPSQFSSSSPPPLPDPPNPKPLLSSTTLSPPKKLQPLPWTHLETINLIQAYQEKWYSLKRGQLKASQWEEVAVTVAARCGYDDPSASKSATQCRHKIEKLRKRYRSEKSRVFPSKWAYFDLMDRLERGPMPISAIKLRNSGVNIVRGVDDEDDDADGDEYFVDKSKSRSINLILKGPSGVNKTVNYGNLANGEENVGVGGGLRVSRRTIFPERPKFSPMFGAGDDDEEDDGNDDDQGNGVDEEEEEEDKGRGNSKEVILELASGIRAFAEGFMRMEKRKMELMKETERYRMEMENRRIEMILNSRRRIVDTVTKAIGSNKKLKMSQDI</sequence>
<dbReference type="EMBL" id="JBAMMX010000006">
    <property type="protein sequence ID" value="KAK6937647.1"/>
    <property type="molecule type" value="Genomic_DNA"/>
</dbReference>
<feature type="region of interest" description="Disordered" evidence="1">
    <location>
        <begin position="1"/>
        <end position="40"/>
    </location>
</feature>
<evidence type="ECO:0000259" key="2">
    <source>
        <dbReference type="Pfam" id="PF13837"/>
    </source>
</evidence>
<keyword evidence="3" id="KW-0238">DNA-binding</keyword>
<reference evidence="3 4" key="1">
    <citation type="submission" date="2023-12" db="EMBL/GenBank/DDBJ databases">
        <title>A high-quality genome assembly for Dillenia turbinata (Dilleniales).</title>
        <authorList>
            <person name="Chanderbali A."/>
        </authorList>
    </citation>
    <scope>NUCLEOTIDE SEQUENCE [LARGE SCALE GENOMIC DNA]</scope>
    <source>
        <strain evidence="3">LSX21</strain>
        <tissue evidence="3">Leaf</tissue>
    </source>
</reference>
<dbReference type="Gene3D" id="1.10.10.60">
    <property type="entry name" value="Homeodomain-like"/>
    <property type="match status" value="1"/>
</dbReference>
<name>A0AAN8W204_9MAGN</name>
<dbReference type="FunFam" id="1.10.10.60:FF:000152">
    <property type="entry name" value="Trihelix transcription factor ASIL2"/>
    <property type="match status" value="1"/>
</dbReference>
<protein>
    <submittedName>
        <fullName evidence="3">Myb/SANT-like DNA-binding domain 4</fullName>
    </submittedName>
</protein>
<dbReference type="PANTHER" id="PTHR31307:SF3">
    <property type="entry name" value="HOMEODOMAIN-LIKE SUPERFAMILY PROTEIN"/>
    <property type="match status" value="1"/>
</dbReference>
<feature type="region of interest" description="Disordered" evidence="1">
    <location>
        <begin position="218"/>
        <end position="261"/>
    </location>
</feature>
<evidence type="ECO:0000313" key="4">
    <source>
        <dbReference type="Proteomes" id="UP001370490"/>
    </source>
</evidence>
<comment type="caution">
    <text evidence="3">The sequence shown here is derived from an EMBL/GenBank/DDBJ whole genome shotgun (WGS) entry which is preliminary data.</text>
</comment>
<dbReference type="Pfam" id="PF13837">
    <property type="entry name" value="Myb_DNA-bind_4"/>
    <property type="match status" value="1"/>
</dbReference>
<gene>
    <name evidence="3" type="ORF">RJ641_031155</name>
</gene>
<evidence type="ECO:0000256" key="1">
    <source>
        <dbReference type="SAM" id="MobiDB-lite"/>
    </source>
</evidence>
<dbReference type="PANTHER" id="PTHR31307">
    <property type="entry name" value="TRIHELIX TRANSCRIPTION FACTOR ASIL2"/>
    <property type="match status" value="1"/>
</dbReference>
<evidence type="ECO:0000313" key="3">
    <source>
        <dbReference type="EMBL" id="KAK6937647.1"/>
    </source>
</evidence>
<keyword evidence="4" id="KW-1185">Reference proteome</keyword>
<feature type="domain" description="Myb/SANT-like DNA-binding" evidence="2">
    <location>
        <begin position="44"/>
        <end position="130"/>
    </location>
</feature>
<dbReference type="AlphaFoldDB" id="A0AAN8W204"/>
<dbReference type="InterPro" id="IPR044822">
    <property type="entry name" value="Myb_DNA-bind_4"/>
</dbReference>
<proteinExistence type="predicted"/>
<feature type="compositionally biased region" description="Acidic residues" evidence="1">
    <location>
        <begin position="228"/>
        <end position="252"/>
    </location>
</feature>
<accession>A0AAN8W204</accession>
<organism evidence="3 4">
    <name type="scientific">Dillenia turbinata</name>
    <dbReference type="NCBI Taxonomy" id="194707"/>
    <lineage>
        <taxon>Eukaryota</taxon>
        <taxon>Viridiplantae</taxon>
        <taxon>Streptophyta</taxon>
        <taxon>Embryophyta</taxon>
        <taxon>Tracheophyta</taxon>
        <taxon>Spermatophyta</taxon>
        <taxon>Magnoliopsida</taxon>
        <taxon>eudicotyledons</taxon>
        <taxon>Gunneridae</taxon>
        <taxon>Pentapetalae</taxon>
        <taxon>Dilleniales</taxon>
        <taxon>Dilleniaceae</taxon>
        <taxon>Dillenia</taxon>
    </lineage>
</organism>
<dbReference type="InterPro" id="IPR044823">
    <property type="entry name" value="ASIL1/2-like"/>
</dbReference>